<dbReference type="InterPro" id="IPR029061">
    <property type="entry name" value="THDP-binding"/>
</dbReference>
<dbReference type="GO" id="GO:0009097">
    <property type="term" value="P:isoleucine biosynthetic process"/>
    <property type="evidence" value="ECO:0007669"/>
    <property type="project" value="TreeGrafter"/>
</dbReference>
<dbReference type="InterPro" id="IPR001763">
    <property type="entry name" value="Rhodanese-like_dom"/>
</dbReference>
<feature type="domain" description="Rhodanese" evidence="5">
    <location>
        <begin position="10"/>
        <end position="44"/>
    </location>
</feature>
<dbReference type="AlphaFoldDB" id="A0A850LD71"/>
<comment type="cofactor">
    <cofactor evidence="1">
        <name>thiamine diphosphate</name>
        <dbReference type="ChEBI" id="CHEBI:58937"/>
    </cofactor>
</comment>
<dbReference type="RefSeq" id="WP_011048099.1">
    <property type="nucleotide sequence ID" value="NZ_CP076685.1"/>
</dbReference>
<dbReference type="GO" id="GO:0009099">
    <property type="term" value="P:L-valine biosynthetic process"/>
    <property type="evidence" value="ECO:0007669"/>
    <property type="project" value="TreeGrafter"/>
</dbReference>
<dbReference type="SUPFAM" id="SSF52467">
    <property type="entry name" value="DHS-like NAD/FAD-binding domain"/>
    <property type="match status" value="1"/>
</dbReference>
<proteinExistence type="inferred from homology"/>
<dbReference type="PANTHER" id="PTHR18968:SF166">
    <property type="entry name" value="2-HYDROXYACYL-COA LYASE 2"/>
    <property type="match status" value="1"/>
</dbReference>
<dbReference type="Gene3D" id="3.40.50.1220">
    <property type="entry name" value="TPP-binding domain"/>
    <property type="match status" value="1"/>
</dbReference>
<organism evidence="6 7">
    <name type="scientific">Ruegeria pomeroyi</name>
    <dbReference type="NCBI Taxonomy" id="89184"/>
    <lineage>
        <taxon>Bacteria</taxon>
        <taxon>Pseudomonadati</taxon>
        <taxon>Pseudomonadota</taxon>
        <taxon>Alphaproteobacteria</taxon>
        <taxon>Rhodobacterales</taxon>
        <taxon>Roseobacteraceae</taxon>
        <taxon>Ruegeria</taxon>
    </lineage>
</organism>
<comment type="similarity">
    <text evidence="2 4">Belongs to the TPP enzyme family.</text>
</comment>
<dbReference type="SUPFAM" id="SSF52518">
    <property type="entry name" value="Thiamin diphosphate-binding fold (THDP-binding)"/>
    <property type="match status" value="2"/>
</dbReference>
<sequence length="576" mass="62709">MNAHTRIRGGALLARALKEKGVEHAFTLAGGFCNPALEGFMECQMPIINCPHEQVAGHLADGHSRITRKPSVCLVGPEGFANAVPAMLEAWGERTPVIFITGSSTLKRQGAGGFKEIDDVAIAAPLTKYSVQITDGSRISEFVDRAWQAATTGYPGPVHLSLPVDIMFSSFEEDAGRNERPFDRSDKPVPRAWPDPAQLDVVLGLIRNAERPVIIGGHGTWWSGGEEALARAGETLRIPIFNVPYHTKMLGEGCDAYMGLADFHQYHPSKPAIHEADVVVMVGCRLDNQMNFGNPPFIQPETKLICVNGSHEELDYNIGADVPLLSDPGAFLTALEGLKKTWEPWLDLQIQRRRDWVREWSDHIAAETATDEAEGRKMHPLQLALDVQEAMKDGDWLVFDGGNTHFWNEIATNIAAARGRVLGGILHPGNYSLLGVGVSFALAAKNLNRDKTTVLVTGDGAFLSGGLSIETCFQENIPIVVVVDNNGGLDCISQQQERLFSNRQHYATDFRDIPFHSMFEGLGGHGELVTRRADLAGALERAIASGKTACINVKCRGVISPIVAATSDKRDKASIE</sequence>
<evidence type="ECO:0000256" key="2">
    <source>
        <dbReference type="ARBA" id="ARBA00007812"/>
    </source>
</evidence>
<evidence type="ECO:0000256" key="1">
    <source>
        <dbReference type="ARBA" id="ARBA00001964"/>
    </source>
</evidence>
<dbReference type="InterPro" id="IPR012000">
    <property type="entry name" value="Thiamin_PyroP_enz_cen_dom"/>
</dbReference>
<gene>
    <name evidence="6" type="ORF">HW564_03640</name>
</gene>
<accession>A0A850LD71</accession>
<dbReference type="PROSITE" id="PS50206">
    <property type="entry name" value="RHODANESE_3"/>
    <property type="match status" value="1"/>
</dbReference>
<comment type="caution">
    <text evidence="6">The sequence shown here is derived from an EMBL/GenBank/DDBJ whole genome shotgun (WGS) entry which is preliminary data.</text>
</comment>
<dbReference type="CDD" id="cd07035">
    <property type="entry name" value="TPP_PYR_POX_like"/>
    <property type="match status" value="1"/>
</dbReference>
<dbReference type="Proteomes" id="UP000565723">
    <property type="component" value="Unassembled WGS sequence"/>
</dbReference>
<protein>
    <submittedName>
        <fullName evidence="6">Thiamine pyrophosphate-binding protein</fullName>
    </submittedName>
</protein>
<dbReference type="GO" id="GO:0030976">
    <property type="term" value="F:thiamine pyrophosphate binding"/>
    <property type="evidence" value="ECO:0007669"/>
    <property type="project" value="InterPro"/>
</dbReference>
<dbReference type="Pfam" id="PF02775">
    <property type="entry name" value="TPP_enzyme_C"/>
    <property type="match status" value="1"/>
</dbReference>
<dbReference type="Gene3D" id="3.40.50.970">
    <property type="match status" value="2"/>
</dbReference>
<dbReference type="CDD" id="cd02004">
    <property type="entry name" value="TPP_BZL_OCoD_HPCL"/>
    <property type="match status" value="1"/>
</dbReference>
<dbReference type="OMA" id="QGPWIGS"/>
<dbReference type="GO" id="GO:0000287">
    <property type="term" value="F:magnesium ion binding"/>
    <property type="evidence" value="ECO:0007669"/>
    <property type="project" value="InterPro"/>
</dbReference>
<dbReference type="GO" id="GO:0003984">
    <property type="term" value="F:acetolactate synthase activity"/>
    <property type="evidence" value="ECO:0007669"/>
    <property type="project" value="TreeGrafter"/>
</dbReference>
<dbReference type="InterPro" id="IPR045229">
    <property type="entry name" value="TPP_enz"/>
</dbReference>
<evidence type="ECO:0000259" key="5">
    <source>
        <dbReference type="PROSITE" id="PS50206"/>
    </source>
</evidence>
<name>A0A850LD71_9RHOB</name>
<reference evidence="6 7" key="1">
    <citation type="journal article" date="2020" name="Proc. Natl. Acad. Sci. U.S.A.">
        <title>Ecological drivers of bacterial community assembly in synthetic phycospheres.</title>
        <authorList>
            <person name="Fu H."/>
            <person name="Uchimiya M."/>
            <person name="Gore J."/>
            <person name="Moran M.A."/>
        </authorList>
    </citation>
    <scope>NUCLEOTIDE SEQUENCE [LARGE SCALE GENOMIC DNA]</scope>
    <source>
        <strain evidence="6">HF-Din03</strain>
    </source>
</reference>
<dbReference type="PANTHER" id="PTHR18968">
    <property type="entry name" value="THIAMINE PYROPHOSPHATE ENZYMES"/>
    <property type="match status" value="1"/>
</dbReference>
<dbReference type="Pfam" id="PF00205">
    <property type="entry name" value="TPP_enzyme_M"/>
    <property type="match status" value="1"/>
</dbReference>
<dbReference type="InterPro" id="IPR012001">
    <property type="entry name" value="Thiamin_PyroP_enz_TPP-bd_dom"/>
</dbReference>
<dbReference type="Pfam" id="PF02776">
    <property type="entry name" value="TPP_enzyme_N"/>
    <property type="match status" value="1"/>
</dbReference>
<evidence type="ECO:0000313" key="7">
    <source>
        <dbReference type="Proteomes" id="UP000565723"/>
    </source>
</evidence>
<dbReference type="FunFam" id="3.40.50.970:FF:000007">
    <property type="entry name" value="Acetolactate synthase"/>
    <property type="match status" value="1"/>
</dbReference>
<dbReference type="InterPro" id="IPR011766">
    <property type="entry name" value="TPP_enzyme_TPP-bd"/>
</dbReference>
<evidence type="ECO:0000256" key="3">
    <source>
        <dbReference type="ARBA" id="ARBA00023052"/>
    </source>
</evidence>
<dbReference type="GO" id="GO:0005948">
    <property type="term" value="C:acetolactate synthase complex"/>
    <property type="evidence" value="ECO:0007669"/>
    <property type="project" value="TreeGrafter"/>
</dbReference>
<evidence type="ECO:0000256" key="4">
    <source>
        <dbReference type="RuleBase" id="RU362132"/>
    </source>
</evidence>
<dbReference type="GO" id="GO:0050660">
    <property type="term" value="F:flavin adenine dinucleotide binding"/>
    <property type="evidence" value="ECO:0007669"/>
    <property type="project" value="TreeGrafter"/>
</dbReference>
<keyword evidence="3 4" id="KW-0786">Thiamine pyrophosphate</keyword>
<dbReference type="InterPro" id="IPR029035">
    <property type="entry name" value="DHS-like_NAD/FAD-binding_dom"/>
</dbReference>
<evidence type="ECO:0000313" key="6">
    <source>
        <dbReference type="EMBL" id="NVK96001.1"/>
    </source>
</evidence>
<dbReference type="EMBL" id="JABXIY010000009">
    <property type="protein sequence ID" value="NVK96001.1"/>
    <property type="molecule type" value="Genomic_DNA"/>
</dbReference>